<gene>
    <name evidence="2" type="ORF">WJX75_008659</name>
</gene>
<evidence type="ECO:0000313" key="3">
    <source>
        <dbReference type="Proteomes" id="UP001491310"/>
    </source>
</evidence>
<reference evidence="2 3" key="1">
    <citation type="journal article" date="2024" name="Nat. Commun.">
        <title>Phylogenomics reveals the evolutionary origins of lichenization in chlorophyte algae.</title>
        <authorList>
            <person name="Puginier C."/>
            <person name="Libourel C."/>
            <person name="Otte J."/>
            <person name="Skaloud P."/>
            <person name="Haon M."/>
            <person name="Grisel S."/>
            <person name="Petersen M."/>
            <person name="Berrin J.G."/>
            <person name="Delaux P.M."/>
            <person name="Dal Grande F."/>
            <person name="Keller J."/>
        </authorList>
    </citation>
    <scope>NUCLEOTIDE SEQUENCE [LARGE SCALE GENOMIC DNA]</scope>
    <source>
        <strain evidence="2 3">SAG 216-7</strain>
    </source>
</reference>
<dbReference type="PANTHER" id="PTHR12358:SF54">
    <property type="entry name" value="SPHINGOSINE KINASE RELATED PROTEIN"/>
    <property type="match status" value="1"/>
</dbReference>
<organism evidence="2 3">
    <name type="scientific">Coccomyxa subellipsoidea</name>
    <dbReference type="NCBI Taxonomy" id="248742"/>
    <lineage>
        <taxon>Eukaryota</taxon>
        <taxon>Viridiplantae</taxon>
        <taxon>Chlorophyta</taxon>
        <taxon>core chlorophytes</taxon>
        <taxon>Trebouxiophyceae</taxon>
        <taxon>Trebouxiophyceae incertae sedis</taxon>
        <taxon>Coccomyxaceae</taxon>
        <taxon>Coccomyxa</taxon>
    </lineage>
</organism>
<proteinExistence type="predicted"/>
<comment type="caution">
    <text evidence="2">The sequence shown here is derived from an EMBL/GenBank/DDBJ whole genome shotgun (WGS) entry which is preliminary data.</text>
</comment>
<dbReference type="Proteomes" id="UP001491310">
    <property type="component" value="Unassembled WGS sequence"/>
</dbReference>
<evidence type="ECO:0000313" key="2">
    <source>
        <dbReference type="EMBL" id="KAK9903550.1"/>
    </source>
</evidence>
<dbReference type="Pfam" id="PF19280">
    <property type="entry name" value="CERK_C"/>
    <property type="match status" value="1"/>
</dbReference>
<name>A0ABR2YEH7_9CHLO</name>
<dbReference type="InterPro" id="IPR050187">
    <property type="entry name" value="Lipid_Phosphate_FormReg"/>
</dbReference>
<keyword evidence="3" id="KW-1185">Reference proteome</keyword>
<feature type="domain" description="DAGKc" evidence="1">
    <location>
        <begin position="154"/>
        <end position="301"/>
    </location>
</feature>
<accession>A0ABR2YEH7</accession>
<dbReference type="PANTHER" id="PTHR12358">
    <property type="entry name" value="SPHINGOSINE KINASE"/>
    <property type="match status" value="1"/>
</dbReference>
<dbReference type="Gene3D" id="3.40.50.10330">
    <property type="entry name" value="Probable inorganic polyphosphate/atp-NAD kinase, domain 1"/>
    <property type="match status" value="1"/>
</dbReference>
<dbReference type="SMART" id="SM00046">
    <property type="entry name" value="DAGKc"/>
    <property type="match status" value="1"/>
</dbReference>
<protein>
    <recommendedName>
        <fullName evidence="1">DAGKc domain-containing protein</fullName>
    </recommendedName>
</protein>
<dbReference type="InterPro" id="IPR017438">
    <property type="entry name" value="ATP-NAD_kinase_N"/>
</dbReference>
<dbReference type="Pfam" id="PF00781">
    <property type="entry name" value="DAGK_cat"/>
    <property type="match status" value="1"/>
</dbReference>
<dbReference type="InterPro" id="IPR001206">
    <property type="entry name" value="Diacylglycerol_kinase_cat_dom"/>
</dbReference>
<dbReference type="PROSITE" id="PS50146">
    <property type="entry name" value="DAGK"/>
    <property type="match status" value="1"/>
</dbReference>
<dbReference type="EMBL" id="JALJOT010000014">
    <property type="protein sequence ID" value="KAK9903550.1"/>
    <property type="molecule type" value="Genomic_DNA"/>
</dbReference>
<dbReference type="InterPro" id="IPR016064">
    <property type="entry name" value="NAD/diacylglycerol_kinase_sf"/>
</dbReference>
<dbReference type="InterPro" id="IPR045363">
    <property type="entry name" value="CERK_C"/>
</dbReference>
<sequence length="519" mass="56362">MLLRKPRRALSVKISDTRWFSHLTDLEAGQNADCTAQFVVSGAQTRAQLTQSAVLLTPLETRRCWPLPARLPISIPFSEILCVATSQSVPAWRRCRGLWGTSTVTHGLTICTFRRPHPQRSHWVPHSVELESEDEDQVRKWAADINEAVGVCNGRPRTLLAFLNPYGGSGRAPAVWDGDASPILTKAGVRCTVIVTQRPLHAYETVRDLPLQELQSYDGILAVGGDGMFQEVLNGVMAVRSCGEADRAAAAAKLRLGHIPGGSTDAVAYSLNGTRSAATAALHVALGDRIPLDVMRVDTGDGTHRFSVCYATYGYMGDLLRTSETLRWWLGEQRYPLAGAFTLLRGRSYCASVSYLPAMHGTSKAMECKSQCQLCARATGLPATDHSRDSSAPSAGEPAWTVVEGEFKSIMAIVTPCRSDMSAGGLARTVHLSDGRLKLVLVKRCSVLQYLRLLARIPMLGIDAEHDLPFITVLDVVAVAVKPIGAESSWNVDGELMPSNHLSARVHRAAVEVFSRGVE</sequence>
<dbReference type="SUPFAM" id="SSF111331">
    <property type="entry name" value="NAD kinase/diacylglycerol kinase-like"/>
    <property type="match status" value="1"/>
</dbReference>
<dbReference type="Gene3D" id="2.60.200.40">
    <property type="match status" value="1"/>
</dbReference>
<evidence type="ECO:0000259" key="1">
    <source>
        <dbReference type="PROSITE" id="PS50146"/>
    </source>
</evidence>